<feature type="repeat" description="ANK" evidence="3">
    <location>
        <begin position="65"/>
        <end position="97"/>
    </location>
</feature>
<dbReference type="OrthoDB" id="204260at2759"/>
<dbReference type="STRING" id="74557.A0A1W0A3X0"/>
<dbReference type="InterPro" id="IPR036770">
    <property type="entry name" value="Ankyrin_rpt-contain_sf"/>
</dbReference>
<dbReference type="SUPFAM" id="SSF48403">
    <property type="entry name" value="Ankyrin repeat"/>
    <property type="match status" value="1"/>
</dbReference>
<evidence type="ECO:0000256" key="1">
    <source>
        <dbReference type="ARBA" id="ARBA00022737"/>
    </source>
</evidence>
<gene>
    <name evidence="4" type="ORF">THRCLA_02837</name>
</gene>
<keyword evidence="1" id="KW-0677">Repeat</keyword>
<dbReference type="EMBL" id="JNBS01000521">
    <property type="protein sequence ID" value="OQS04976.1"/>
    <property type="molecule type" value="Genomic_DNA"/>
</dbReference>
<evidence type="ECO:0000256" key="2">
    <source>
        <dbReference type="ARBA" id="ARBA00023043"/>
    </source>
</evidence>
<proteinExistence type="predicted"/>
<dbReference type="PROSITE" id="PS50088">
    <property type="entry name" value="ANK_REPEAT"/>
    <property type="match status" value="1"/>
</dbReference>
<dbReference type="PANTHER" id="PTHR24173">
    <property type="entry name" value="ANKYRIN REPEAT CONTAINING"/>
    <property type="match status" value="1"/>
</dbReference>
<accession>A0A1W0A3X0</accession>
<dbReference type="Proteomes" id="UP000243217">
    <property type="component" value="Unassembled WGS sequence"/>
</dbReference>
<evidence type="ECO:0000313" key="4">
    <source>
        <dbReference type="EMBL" id="OQS04976.1"/>
    </source>
</evidence>
<keyword evidence="2 3" id="KW-0040">ANK repeat</keyword>
<dbReference type="AlphaFoldDB" id="A0A1W0A3X0"/>
<sequence length="166" mass="18768">MIINEHWDLEDVKEYLKQDPTLVNQRDSTTGRSLLHEACVHAQKHVVVHLLDHFPCDLSSTTMLGRASCLHLAVQANDRSIVFWLLSYGADATAIDRFGSTPLHYCTKRTIAQHLVQFGAKAITANKKRQTAFLAIKSNQEAEPDLKEYIASIAAMEMKHRKTIKK</sequence>
<comment type="caution">
    <text evidence="4">The sequence shown here is derived from an EMBL/GenBank/DDBJ whole genome shotgun (WGS) entry which is preliminary data.</text>
</comment>
<dbReference type="InterPro" id="IPR002110">
    <property type="entry name" value="Ankyrin_rpt"/>
</dbReference>
<protein>
    <submittedName>
        <fullName evidence="4">Uncharacterized protein</fullName>
    </submittedName>
</protein>
<dbReference type="Pfam" id="PF12796">
    <property type="entry name" value="Ank_2"/>
    <property type="match status" value="1"/>
</dbReference>
<name>A0A1W0A3X0_9STRA</name>
<keyword evidence="5" id="KW-1185">Reference proteome</keyword>
<evidence type="ECO:0000256" key="3">
    <source>
        <dbReference type="PROSITE-ProRule" id="PRU00023"/>
    </source>
</evidence>
<dbReference type="PANTHER" id="PTHR24173:SF74">
    <property type="entry name" value="ANKYRIN REPEAT DOMAIN-CONTAINING PROTEIN 16"/>
    <property type="match status" value="1"/>
</dbReference>
<organism evidence="4 5">
    <name type="scientific">Thraustotheca clavata</name>
    <dbReference type="NCBI Taxonomy" id="74557"/>
    <lineage>
        <taxon>Eukaryota</taxon>
        <taxon>Sar</taxon>
        <taxon>Stramenopiles</taxon>
        <taxon>Oomycota</taxon>
        <taxon>Saprolegniomycetes</taxon>
        <taxon>Saprolegniales</taxon>
        <taxon>Achlyaceae</taxon>
        <taxon>Thraustotheca</taxon>
    </lineage>
</organism>
<reference evidence="4 5" key="1">
    <citation type="journal article" date="2014" name="Genome Biol. Evol.">
        <title>The secreted proteins of Achlya hypogyna and Thraustotheca clavata identify the ancestral oomycete secretome and reveal gene acquisitions by horizontal gene transfer.</title>
        <authorList>
            <person name="Misner I."/>
            <person name="Blouin N."/>
            <person name="Leonard G."/>
            <person name="Richards T.A."/>
            <person name="Lane C.E."/>
        </authorList>
    </citation>
    <scope>NUCLEOTIDE SEQUENCE [LARGE SCALE GENOMIC DNA]</scope>
    <source>
        <strain evidence="4 5">ATCC 34112</strain>
    </source>
</reference>
<evidence type="ECO:0000313" key="5">
    <source>
        <dbReference type="Proteomes" id="UP000243217"/>
    </source>
</evidence>
<dbReference type="Gene3D" id="1.25.40.20">
    <property type="entry name" value="Ankyrin repeat-containing domain"/>
    <property type="match status" value="1"/>
</dbReference>
<dbReference type="SMART" id="SM00248">
    <property type="entry name" value="ANK"/>
    <property type="match status" value="3"/>
</dbReference>